<gene>
    <name evidence="3" type="ORF">KVH43_06670</name>
</gene>
<evidence type="ECO:0000313" key="3">
    <source>
        <dbReference type="EMBL" id="QXM05088.1"/>
    </source>
</evidence>
<reference evidence="3" key="1">
    <citation type="submission" date="2021-07" db="EMBL/GenBank/DDBJ databases">
        <title>Complete genome sequence of Crassaminicella sp. 143-21, isolated from a deep-sea hydrothermal vent.</title>
        <authorList>
            <person name="Li X."/>
        </authorList>
    </citation>
    <scope>NUCLEOTIDE SEQUENCE</scope>
    <source>
        <strain evidence="3">143-21</strain>
    </source>
</reference>
<organism evidence="3 4">
    <name type="scientific">Crassaminicella indica</name>
    <dbReference type="NCBI Taxonomy" id="2855394"/>
    <lineage>
        <taxon>Bacteria</taxon>
        <taxon>Bacillati</taxon>
        <taxon>Bacillota</taxon>
        <taxon>Clostridia</taxon>
        <taxon>Eubacteriales</taxon>
        <taxon>Clostridiaceae</taxon>
        <taxon>Crassaminicella</taxon>
    </lineage>
</organism>
<comment type="similarity">
    <text evidence="1">Belongs to the ABC-3 integral membrane protein family.</text>
</comment>
<keyword evidence="4" id="KW-1185">Reference proteome</keyword>
<dbReference type="CDD" id="cd06550">
    <property type="entry name" value="TM_ABC_iron-siderophores_like"/>
    <property type="match status" value="1"/>
</dbReference>
<comment type="subcellular location">
    <subcellularLocation>
        <location evidence="1">Cell membrane</location>
        <topology evidence="1">Multi-pass membrane protein</topology>
    </subcellularLocation>
</comment>
<feature type="transmembrane region" description="Helical" evidence="2">
    <location>
        <begin position="12"/>
        <end position="33"/>
    </location>
</feature>
<dbReference type="RefSeq" id="WP_218281788.1">
    <property type="nucleotide sequence ID" value="NZ_CP078093.1"/>
</dbReference>
<proteinExistence type="inferred from homology"/>
<evidence type="ECO:0000313" key="4">
    <source>
        <dbReference type="Proteomes" id="UP000886818"/>
    </source>
</evidence>
<keyword evidence="1 2" id="KW-0812">Transmembrane</keyword>
<keyword evidence="2" id="KW-1133">Transmembrane helix</keyword>
<dbReference type="InterPro" id="IPR001626">
    <property type="entry name" value="ABC_TroCD"/>
</dbReference>
<sequence length="271" mass="30005">MIEGIFAYKFLQHALIGAVFASIACGIIGTVITERKMIMMSGGIAHTAFGGIGIGYFLGIEPIIGALVFSIMAALGIAKINKKTNTSSDLLVGMFWSFGMAIGIIFIYLTPGYPPDISSYLFGDILTISKIDLYIIFFLDMIIVFAISAYFQQFKAFLFDEEFTQVVGVKVSFLEYMLYILIALTIVILIRVVGIILIITLLTAPTSIAKQFTYNLKKIMLLSIFIGVLFCFSGLYLSYIFKIPSGAAIIIFSVFAYLFVSLVKNRKRISY</sequence>
<feature type="transmembrane region" description="Helical" evidence="2">
    <location>
        <begin position="245"/>
        <end position="263"/>
    </location>
</feature>
<protein>
    <submittedName>
        <fullName evidence="3">Metal ABC transporter permease</fullName>
    </submittedName>
</protein>
<feature type="transmembrane region" description="Helical" evidence="2">
    <location>
        <begin position="131"/>
        <end position="151"/>
    </location>
</feature>
<keyword evidence="2" id="KW-0472">Membrane</keyword>
<feature type="transmembrane region" description="Helical" evidence="2">
    <location>
        <begin position="90"/>
        <end position="110"/>
    </location>
</feature>
<dbReference type="Proteomes" id="UP000886818">
    <property type="component" value="Chromosome"/>
</dbReference>
<feature type="transmembrane region" description="Helical" evidence="2">
    <location>
        <begin position="54"/>
        <end position="78"/>
    </location>
</feature>
<feature type="transmembrane region" description="Helical" evidence="2">
    <location>
        <begin position="176"/>
        <end position="199"/>
    </location>
</feature>
<dbReference type="PANTHER" id="PTHR30477:SF18">
    <property type="entry name" value="METAL TRANSPORT SYSTEM MEMBRANE PROTEIN CT_417-RELATED"/>
    <property type="match status" value="1"/>
</dbReference>
<dbReference type="PANTHER" id="PTHR30477">
    <property type="entry name" value="ABC-TRANSPORTER METAL-BINDING PROTEIN"/>
    <property type="match status" value="1"/>
</dbReference>
<dbReference type="EMBL" id="CP078093">
    <property type="protein sequence ID" value="QXM05088.1"/>
    <property type="molecule type" value="Genomic_DNA"/>
</dbReference>
<evidence type="ECO:0000256" key="1">
    <source>
        <dbReference type="RuleBase" id="RU003943"/>
    </source>
</evidence>
<accession>A0ABX8R7S3</accession>
<evidence type="ECO:0000256" key="2">
    <source>
        <dbReference type="SAM" id="Phobius"/>
    </source>
</evidence>
<name>A0ABX8R7S3_9CLOT</name>
<keyword evidence="1" id="KW-0813">Transport</keyword>
<dbReference type="Pfam" id="PF00950">
    <property type="entry name" value="ABC-3"/>
    <property type="match status" value="1"/>
</dbReference>
<feature type="transmembrane region" description="Helical" evidence="2">
    <location>
        <begin position="219"/>
        <end position="239"/>
    </location>
</feature>